<evidence type="ECO:0000313" key="3">
    <source>
        <dbReference type="EMBL" id="RXZ45555.1"/>
    </source>
</evidence>
<gene>
    <name evidence="3" type="ORF">EBB06_01735</name>
</gene>
<sequence length="160" mass="18014">MEDRFQLAQVNIARAKAPLDHPIMKGFVDRLDHINELAEQSPGFVWRLQTEAGDATAIKAFDDELIIVNLSVWDSFESLKKYVYTGEHVTLIKNKKSWFDPLNAPSLALWWIAEGHIPTVESAKARLEALQEKGSTPEAFTFARPYPAPNQATAPRVRLA</sequence>
<reference evidence="3 4" key="1">
    <citation type="submission" date="2018-10" db="EMBL/GenBank/DDBJ databases">
        <title>Draft genome of Fastidiocella sp. strain 375T, a bacterium isolated from a karstic cave dripping water.</title>
        <authorList>
            <person name="Coelho C."/>
            <person name="Verissimo A."/>
            <person name="Tiago I."/>
        </authorList>
    </citation>
    <scope>NUCLEOTIDE SEQUENCE [LARGE SCALE GENOMIC DNA]</scope>
    <source>
        <strain evidence="3 4">CAVE-375</strain>
    </source>
</reference>
<dbReference type="SUPFAM" id="SSF54909">
    <property type="entry name" value="Dimeric alpha+beta barrel"/>
    <property type="match status" value="1"/>
</dbReference>
<evidence type="ECO:0000313" key="4">
    <source>
        <dbReference type="Proteomes" id="UP000290682"/>
    </source>
</evidence>
<dbReference type="RefSeq" id="WP_129210924.1">
    <property type="nucleotide sequence ID" value="NZ_REGR01000001.1"/>
</dbReference>
<dbReference type="EMBL" id="REGR01000001">
    <property type="protein sequence ID" value="RXZ45555.1"/>
    <property type="molecule type" value="Genomic_DNA"/>
</dbReference>
<name>A0ABY0FGQ1_9NEIS</name>
<dbReference type="Proteomes" id="UP000290682">
    <property type="component" value="Unassembled WGS sequence"/>
</dbReference>
<accession>A0ABY0FGQ1</accession>
<organism evidence="3 4">
    <name type="scientific">Crenobacter cavernae</name>
    <dbReference type="NCBI Taxonomy" id="2290923"/>
    <lineage>
        <taxon>Bacteria</taxon>
        <taxon>Pseudomonadati</taxon>
        <taxon>Pseudomonadota</taxon>
        <taxon>Betaproteobacteria</taxon>
        <taxon>Neisseriales</taxon>
        <taxon>Neisseriaceae</taxon>
        <taxon>Crenobacter</taxon>
    </lineage>
</organism>
<protein>
    <submittedName>
        <fullName evidence="3">DUF3291 domain-containing protein</fullName>
    </submittedName>
</protein>
<dbReference type="InterPro" id="IPR021708">
    <property type="entry name" value="DUF3291"/>
</dbReference>
<proteinExistence type="predicted"/>
<dbReference type="Pfam" id="PF11695">
    <property type="entry name" value="DUF3291"/>
    <property type="match status" value="1"/>
</dbReference>
<comment type="caution">
    <text evidence="3">The sequence shown here is derived from an EMBL/GenBank/DDBJ whole genome shotgun (WGS) entry which is preliminary data.</text>
</comment>
<keyword evidence="4" id="KW-1185">Reference proteome</keyword>
<evidence type="ECO:0000256" key="1">
    <source>
        <dbReference type="SAM" id="MobiDB-lite"/>
    </source>
</evidence>
<dbReference type="InterPro" id="IPR011008">
    <property type="entry name" value="Dimeric_a/b-barrel"/>
</dbReference>
<feature type="domain" description="DUF3291" evidence="2">
    <location>
        <begin position="7"/>
        <end position="144"/>
    </location>
</feature>
<evidence type="ECO:0000259" key="2">
    <source>
        <dbReference type="Pfam" id="PF11695"/>
    </source>
</evidence>
<feature type="region of interest" description="Disordered" evidence="1">
    <location>
        <begin position="141"/>
        <end position="160"/>
    </location>
</feature>